<evidence type="ECO:0000256" key="10">
    <source>
        <dbReference type="SAM" id="Phobius"/>
    </source>
</evidence>
<dbReference type="InterPro" id="IPR005170">
    <property type="entry name" value="Transptr-assoc_dom"/>
</dbReference>
<dbReference type="PANTHER" id="PTHR43099:SF5">
    <property type="entry name" value="HLYC_CORC FAMILY TRANSPORTER"/>
    <property type="match status" value="1"/>
</dbReference>
<dbReference type="GO" id="GO:0050660">
    <property type="term" value="F:flavin adenine dinucleotide binding"/>
    <property type="evidence" value="ECO:0007669"/>
    <property type="project" value="InterPro"/>
</dbReference>
<dbReference type="PROSITE" id="PS51371">
    <property type="entry name" value="CBS"/>
    <property type="match status" value="2"/>
</dbReference>
<evidence type="ECO:0000256" key="2">
    <source>
        <dbReference type="ARBA" id="ARBA00022475"/>
    </source>
</evidence>
<dbReference type="KEGG" id="amob:HG15A2_36130"/>
<protein>
    <submittedName>
        <fullName evidence="13">Magnesium and cobalt efflux protein CorC</fullName>
    </submittedName>
</protein>
<feature type="domain" description="CBS" evidence="11">
    <location>
        <begin position="290"/>
        <end position="347"/>
    </location>
</feature>
<dbReference type="EMBL" id="CP036263">
    <property type="protein sequence ID" value="QDT00277.1"/>
    <property type="molecule type" value="Genomic_DNA"/>
</dbReference>
<feature type="transmembrane region" description="Helical" evidence="10">
    <location>
        <begin position="12"/>
        <end position="32"/>
    </location>
</feature>
<dbReference type="InterPro" id="IPR036318">
    <property type="entry name" value="FAD-bd_PCMH-like_sf"/>
</dbReference>
<evidence type="ECO:0000256" key="1">
    <source>
        <dbReference type="ARBA" id="ARBA00004651"/>
    </source>
</evidence>
<evidence type="ECO:0000259" key="11">
    <source>
        <dbReference type="PROSITE" id="PS51371"/>
    </source>
</evidence>
<dbReference type="Pfam" id="PF00571">
    <property type="entry name" value="CBS"/>
    <property type="match status" value="2"/>
</dbReference>
<dbReference type="InterPro" id="IPR051676">
    <property type="entry name" value="UPF0053_domain"/>
</dbReference>
<dbReference type="PROSITE" id="PS51846">
    <property type="entry name" value="CNNM"/>
    <property type="match status" value="1"/>
</dbReference>
<dbReference type="Pfam" id="PF01595">
    <property type="entry name" value="CNNM"/>
    <property type="match status" value="1"/>
</dbReference>
<keyword evidence="5 9" id="KW-1133">Transmembrane helix</keyword>
<keyword evidence="14" id="KW-1185">Reference proteome</keyword>
<dbReference type="InterPro" id="IPR002550">
    <property type="entry name" value="CNNM"/>
</dbReference>
<feature type="transmembrane region" description="Helical" evidence="10">
    <location>
        <begin position="140"/>
        <end position="162"/>
    </location>
</feature>
<proteinExistence type="predicted"/>
<accession>A0A517MZG7</accession>
<dbReference type="Pfam" id="PF03471">
    <property type="entry name" value="CorC_HlyC"/>
    <property type="match status" value="1"/>
</dbReference>
<dbReference type="Gene3D" id="3.10.580.10">
    <property type="entry name" value="CBS-domain"/>
    <property type="match status" value="1"/>
</dbReference>
<keyword evidence="7 9" id="KW-0472">Membrane</keyword>
<dbReference type="SUPFAM" id="SSF54631">
    <property type="entry name" value="CBS-domain pair"/>
    <property type="match status" value="1"/>
</dbReference>
<evidence type="ECO:0000256" key="9">
    <source>
        <dbReference type="PROSITE-ProRule" id="PRU01193"/>
    </source>
</evidence>
<evidence type="ECO:0000256" key="4">
    <source>
        <dbReference type="ARBA" id="ARBA00022737"/>
    </source>
</evidence>
<evidence type="ECO:0000256" key="3">
    <source>
        <dbReference type="ARBA" id="ARBA00022692"/>
    </source>
</evidence>
<dbReference type="CDD" id="cd04590">
    <property type="entry name" value="CBS_pair_CorC_HlyC_assoc"/>
    <property type="match status" value="1"/>
</dbReference>
<name>A0A517MZG7_9BACT</name>
<dbReference type="RefSeq" id="WP_145061676.1">
    <property type="nucleotide sequence ID" value="NZ_CP036263.1"/>
</dbReference>
<dbReference type="InterPro" id="IPR016169">
    <property type="entry name" value="FAD-bd_PCMH_sub2"/>
</dbReference>
<keyword evidence="3 9" id="KW-0812">Transmembrane</keyword>
<dbReference type="FunFam" id="3.10.580.10:FF:000002">
    <property type="entry name" value="Magnesium/cobalt efflux protein CorC"/>
    <property type="match status" value="1"/>
</dbReference>
<dbReference type="AlphaFoldDB" id="A0A517MZG7"/>
<keyword evidence="6 8" id="KW-0129">CBS domain</keyword>
<evidence type="ECO:0000256" key="5">
    <source>
        <dbReference type="ARBA" id="ARBA00022989"/>
    </source>
</evidence>
<keyword evidence="2" id="KW-1003">Cell membrane</keyword>
<gene>
    <name evidence="13" type="primary">corC_2</name>
    <name evidence="13" type="ORF">HG15A2_36130</name>
</gene>
<keyword evidence="4" id="KW-0677">Repeat</keyword>
<dbReference type="Gene3D" id="3.30.465.10">
    <property type="match status" value="1"/>
</dbReference>
<reference evidence="13 14" key="1">
    <citation type="submission" date="2019-02" db="EMBL/GenBank/DDBJ databases">
        <title>Deep-cultivation of Planctomycetes and their phenomic and genomic characterization uncovers novel biology.</title>
        <authorList>
            <person name="Wiegand S."/>
            <person name="Jogler M."/>
            <person name="Boedeker C."/>
            <person name="Pinto D."/>
            <person name="Vollmers J."/>
            <person name="Rivas-Marin E."/>
            <person name="Kohn T."/>
            <person name="Peeters S.H."/>
            <person name="Heuer A."/>
            <person name="Rast P."/>
            <person name="Oberbeckmann S."/>
            <person name="Bunk B."/>
            <person name="Jeske O."/>
            <person name="Meyerdierks A."/>
            <person name="Storesund J.E."/>
            <person name="Kallscheuer N."/>
            <person name="Luecker S."/>
            <person name="Lage O.M."/>
            <person name="Pohl T."/>
            <person name="Merkel B.J."/>
            <person name="Hornburger P."/>
            <person name="Mueller R.-W."/>
            <person name="Bruemmer F."/>
            <person name="Labrenz M."/>
            <person name="Spormann A.M."/>
            <person name="Op den Camp H."/>
            <person name="Overmann J."/>
            <person name="Amann R."/>
            <person name="Jetten M.S.M."/>
            <person name="Mascher T."/>
            <person name="Medema M.H."/>
            <person name="Devos D.P."/>
            <person name="Kaster A.-K."/>
            <person name="Ovreas L."/>
            <person name="Rohde M."/>
            <person name="Galperin M.Y."/>
            <person name="Jogler C."/>
        </authorList>
    </citation>
    <scope>NUCLEOTIDE SEQUENCE [LARGE SCALE GENOMIC DNA]</scope>
    <source>
        <strain evidence="13 14">HG15A2</strain>
    </source>
</reference>
<feature type="transmembrane region" description="Helical" evidence="10">
    <location>
        <begin position="104"/>
        <end position="124"/>
    </location>
</feature>
<feature type="domain" description="CNNM transmembrane" evidence="12">
    <location>
        <begin position="3"/>
        <end position="207"/>
    </location>
</feature>
<dbReference type="SMART" id="SM01091">
    <property type="entry name" value="CorC_HlyC"/>
    <property type="match status" value="1"/>
</dbReference>
<feature type="domain" description="CBS" evidence="11">
    <location>
        <begin position="226"/>
        <end position="285"/>
    </location>
</feature>
<dbReference type="InterPro" id="IPR000644">
    <property type="entry name" value="CBS_dom"/>
</dbReference>
<dbReference type="OrthoDB" id="9798188at2"/>
<evidence type="ECO:0000256" key="8">
    <source>
        <dbReference type="PROSITE-ProRule" id="PRU00703"/>
    </source>
</evidence>
<comment type="subcellular location">
    <subcellularLocation>
        <location evidence="1">Cell membrane</location>
        <topology evidence="1">Multi-pass membrane protein</topology>
    </subcellularLocation>
</comment>
<dbReference type="PANTHER" id="PTHR43099">
    <property type="entry name" value="UPF0053 PROTEIN YRKA"/>
    <property type="match status" value="1"/>
</dbReference>
<evidence type="ECO:0000256" key="7">
    <source>
        <dbReference type="ARBA" id="ARBA00023136"/>
    </source>
</evidence>
<evidence type="ECO:0000259" key="12">
    <source>
        <dbReference type="PROSITE" id="PS51846"/>
    </source>
</evidence>
<organism evidence="13 14">
    <name type="scientific">Adhaeretor mobilis</name>
    <dbReference type="NCBI Taxonomy" id="1930276"/>
    <lineage>
        <taxon>Bacteria</taxon>
        <taxon>Pseudomonadati</taxon>
        <taxon>Planctomycetota</taxon>
        <taxon>Planctomycetia</taxon>
        <taxon>Pirellulales</taxon>
        <taxon>Lacipirellulaceae</taxon>
        <taxon>Adhaeretor</taxon>
    </lineage>
</organism>
<evidence type="ECO:0000313" key="13">
    <source>
        <dbReference type="EMBL" id="QDT00277.1"/>
    </source>
</evidence>
<dbReference type="GO" id="GO:0005886">
    <property type="term" value="C:plasma membrane"/>
    <property type="evidence" value="ECO:0007669"/>
    <property type="project" value="UniProtKB-SubCell"/>
</dbReference>
<dbReference type="Proteomes" id="UP000319852">
    <property type="component" value="Chromosome"/>
</dbReference>
<sequence>MDGWLHDALFISIALLLVVLNGFFVAAEFALVKVRLSQIDALVQAGRPFAKTARWLTERLDASLSACQLGITMASLALGWVGEPAFAHLLLPLFKLVGVQSEEALHIASFIVAFSAITTLHLVIGEQAPKIFAIRRPEQMILWCAAPMKFFYIILYPFLVVLNKTTAWLLKKVGIDGASEHGSPHTVSEIRHLLRESHVQGNLSRAEHRLLNAVFEFEDLICRRVMVPRKDVVFFDEGQSVGECLAVAKSTKHTRYPYCNGSLDDVRGVIHMKDLLGVSAADTDFKIDSIKRPVHKVPEKMPISKLLKHFQATHQLLAFVVDEYGNVIGIVTLENVLESIVGAVEDEFDTEEPRIKEEGPGNFVVSGSTLLREIEKRLELKLDEGDVDTVAGVLMSRSGKLPTEGDKVAFDGAMAEIIEVERDHATKVRFTLDSDSSQSDDL</sequence>
<dbReference type="SUPFAM" id="SSF56176">
    <property type="entry name" value="FAD-binding/transporter-associated domain-like"/>
    <property type="match status" value="1"/>
</dbReference>
<dbReference type="InterPro" id="IPR046342">
    <property type="entry name" value="CBS_dom_sf"/>
</dbReference>
<evidence type="ECO:0000256" key="6">
    <source>
        <dbReference type="ARBA" id="ARBA00023122"/>
    </source>
</evidence>
<dbReference type="InterPro" id="IPR044751">
    <property type="entry name" value="Ion_transp-like_CBS"/>
</dbReference>
<evidence type="ECO:0000313" key="14">
    <source>
        <dbReference type="Proteomes" id="UP000319852"/>
    </source>
</evidence>